<protein>
    <recommendedName>
        <fullName evidence="3">Transposase</fullName>
    </recommendedName>
</protein>
<organism evidence="1 2">
    <name type="scientific">Primorskyibacter sedentarius</name>
    <dbReference type="NCBI Taxonomy" id="745311"/>
    <lineage>
        <taxon>Bacteria</taxon>
        <taxon>Pseudomonadati</taxon>
        <taxon>Pseudomonadota</taxon>
        <taxon>Alphaproteobacteria</taxon>
        <taxon>Rhodobacterales</taxon>
        <taxon>Roseobacteraceae</taxon>
        <taxon>Primorskyibacter</taxon>
    </lineage>
</organism>
<dbReference type="EMBL" id="SLZU01000008">
    <property type="protein sequence ID" value="TCS62716.1"/>
    <property type="molecule type" value="Genomic_DNA"/>
</dbReference>
<evidence type="ECO:0000313" key="2">
    <source>
        <dbReference type="Proteomes" id="UP000295696"/>
    </source>
</evidence>
<evidence type="ECO:0000313" key="1">
    <source>
        <dbReference type="EMBL" id="TCS62716.1"/>
    </source>
</evidence>
<dbReference type="AlphaFoldDB" id="A0A4R3JC60"/>
<proteinExistence type="predicted"/>
<name>A0A4R3JC60_9RHOB</name>
<accession>A0A4R3JC60</accession>
<reference evidence="1 2" key="1">
    <citation type="submission" date="2019-03" db="EMBL/GenBank/DDBJ databases">
        <title>Genomic Encyclopedia of Type Strains, Phase IV (KMG-IV): sequencing the most valuable type-strain genomes for metagenomic binning, comparative biology and taxonomic classification.</title>
        <authorList>
            <person name="Goeker M."/>
        </authorList>
    </citation>
    <scope>NUCLEOTIDE SEQUENCE [LARGE SCALE GENOMIC DNA]</scope>
    <source>
        <strain evidence="1 2">DSM 104836</strain>
    </source>
</reference>
<dbReference type="Proteomes" id="UP000295696">
    <property type="component" value="Unassembled WGS sequence"/>
</dbReference>
<gene>
    <name evidence="1" type="ORF">EDD52_10810</name>
</gene>
<comment type="caution">
    <text evidence="1">The sequence shown here is derived from an EMBL/GenBank/DDBJ whole genome shotgun (WGS) entry which is preliminary data.</text>
</comment>
<sequence>MLARMGSALQLQPTETQSEAFGDLRELLVFRRGLIKDRTAAKTRLKTARYAMLRRLLTQRLGQIERQLARVDAAMKVIVASDPKPAHRLEILISIPGIARRHA</sequence>
<keyword evidence="2" id="KW-1185">Reference proteome</keyword>
<evidence type="ECO:0008006" key="3">
    <source>
        <dbReference type="Google" id="ProtNLM"/>
    </source>
</evidence>